<dbReference type="AlphaFoldDB" id="A0A518RH90"/>
<sequence>MKTLLLAVAVSVLPLAPVSFAQDGAPAAAVATTAKFNLDTPIQDIVANEQAKAALEANIPGLSAHESYEMFKGMSLKQLSAYAADKLTPELLAKTEKDLAAVK</sequence>
<evidence type="ECO:0000313" key="2">
    <source>
        <dbReference type="EMBL" id="QDX26806.1"/>
    </source>
</evidence>
<keyword evidence="3" id="KW-1185">Reference proteome</keyword>
<name>A0A518RH90_9SPHN</name>
<dbReference type="Proteomes" id="UP000318055">
    <property type="component" value="Chromosome"/>
</dbReference>
<gene>
    <name evidence="2" type="ORF">FPZ54_12845</name>
</gene>
<evidence type="ECO:0000256" key="1">
    <source>
        <dbReference type="SAM" id="SignalP"/>
    </source>
</evidence>
<protein>
    <submittedName>
        <fullName evidence="2">Uncharacterized protein</fullName>
    </submittedName>
</protein>
<proteinExistence type="predicted"/>
<evidence type="ECO:0000313" key="3">
    <source>
        <dbReference type="Proteomes" id="UP000318055"/>
    </source>
</evidence>
<feature type="chain" id="PRO_5021913518" evidence="1">
    <location>
        <begin position="22"/>
        <end position="103"/>
    </location>
</feature>
<keyword evidence="1" id="KW-0732">Signal</keyword>
<dbReference type="KEGG" id="ssua:FPZ54_12845"/>
<organism evidence="2 3">
    <name type="scientific">Sphingomonas suaedae</name>
    <dbReference type="NCBI Taxonomy" id="2599297"/>
    <lineage>
        <taxon>Bacteria</taxon>
        <taxon>Pseudomonadati</taxon>
        <taxon>Pseudomonadota</taxon>
        <taxon>Alphaproteobacteria</taxon>
        <taxon>Sphingomonadales</taxon>
        <taxon>Sphingomonadaceae</taxon>
        <taxon>Sphingomonas</taxon>
    </lineage>
</organism>
<reference evidence="2 3" key="1">
    <citation type="submission" date="2019-07" db="EMBL/GenBank/DDBJ databases">
        <title>Sphingomonas alkalisoli sp. nov., isolated from rhizosphere soil of Suaedae salsa.</title>
        <authorList>
            <person name="Zhang H."/>
            <person name="Xu L."/>
            <person name="Zhang J.-X."/>
            <person name="Sun J.-Q."/>
        </authorList>
    </citation>
    <scope>NUCLEOTIDE SEQUENCE [LARGE SCALE GENOMIC DNA]</scope>
    <source>
        <strain evidence="2 3">XS-10</strain>
    </source>
</reference>
<dbReference type="RefSeq" id="WP_145847770.1">
    <property type="nucleotide sequence ID" value="NZ_CP042239.1"/>
</dbReference>
<accession>A0A518RH90</accession>
<dbReference type="OrthoDB" id="7211154at2"/>
<dbReference type="EMBL" id="CP042239">
    <property type="protein sequence ID" value="QDX26806.1"/>
    <property type="molecule type" value="Genomic_DNA"/>
</dbReference>
<feature type="signal peptide" evidence="1">
    <location>
        <begin position="1"/>
        <end position="21"/>
    </location>
</feature>